<dbReference type="Pfam" id="PF13489">
    <property type="entry name" value="Methyltransf_23"/>
    <property type="match status" value="1"/>
</dbReference>
<dbReference type="EMBL" id="MFLY01000036">
    <property type="protein sequence ID" value="OGG72684.1"/>
    <property type="molecule type" value="Genomic_DNA"/>
</dbReference>
<evidence type="ECO:0000259" key="3">
    <source>
        <dbReference type="Pfam" id="PF08484"/>
    </source>
</evidence>
<evidence type="ECO:0000256" key="1">
    <source>
        <dbReference type="SAM" id="MobiDB-lite"/>
    </source>
</evidence>
<evidence type="ECO:0000313" key="5">
    <source>
        <dbReference type="Proteomes" id="UP000177306"/>
    </source>
</evidence>
<dbReference type="PANTHER" id="PTHR43861:SF5">
    <property type="entry name" value="BLL5978 PROTEIN"/>
    <property type="match status" value="1"/>
</dbReference>
<accession>A0A1F6EGB7</accession>
<gene>
    <name evidence="4" type="ORF">A3A38_00030</name>
</gene>
<name>A0A1F6EGB7_9BACT</name>
<dbReference type="InterPro" id="IPR029063">
    <property type="entry name" value="SAM-dependent_MTases_sf"/>
</dbReference>
<dbReference type="GO" id="GO:0008168">
    <property type="term" value="F:methyltransferase activity"/>
    <property type="evidence" value="ECO:0007669"/>
    <property type="project" value="UniProtKB-KW"/>
</dbReference>
<dbReference type="PANTHER" id="PTHR43861">
    <property type="entry name" value="TRANS-ACONITATE 2-METHYLTRANSFERASE-RELATED"/>
    <property type="match status" value="1"/>
</dbReference>
<dbReference type="Pfam" id="PF08421">
    <property type="entry name" value="Methyltransf_13"/>
    <property type="match status" value="1"/>
</dbReference>
<sequence>MHCRLCLDENTLEFLDLGKQPLANKYPKKEEFEAEDFFPVKVFFCPNCKSVQLGTAVSRERMFEDYFYLSSVNTGLVRQYEAFAKTLSLAKFVVDIGSNDGISLKPLKELGVKAIGVEPSINVSKIANDAGLTTLTSFFDAKTAAQIEKEYGKPDVITGFSMFSHLEDPHQFIEDVKDLLSDDGRFILEIEYVDTILKNMSFERFYLDRISYYSVTSLENLFQLHGMYLSDVEETDSHGGSLRATAQKKGKGSAPKESVKRHIAYEAEKLTPRSLSEFGNEARTQISALRAKLEEFKTAGLKVAGFGAPARVSTLCNFGRIGPELIEFIVDETPLKQHRHSPGTHIAIVPMSHLEEHQPDVFLVFVHEYFDVVKKKLSGGNYRYLFPIPAREVH</sequence>
<dbReference type="Gene3D" id="3.40.50.150">
    <property type="entry name" value="Vaccinia Virus protein VP39"/>
    <property type="match status" value="1"/>
</dbReference>
<dbReference type="GO" id="GO:0032259">
    <property type="term" value="P:methylation"/>
    <property type="evidence" value="ECO:0007669"/>
    <property type="project" value="UniProtKB-KW"/>
</dbReference>
<proteinExistence type="predicted"/>
<dbReference type="AlphaFoldDB" id="A0A1F6EGB7"/>
<feature type="region of interest" description="Disordered" evidence="1">
    <location>
        <begin position="239"/>
        <end position="258"/>
    </location>
</feature>
<evidence type="ECO:0000313" key="4">
    <source>
        <dbReference type="EMBL" id="OGG72684.1"/>
    </source>
</evidence>
<dbReference type="InterPro" id="IPR013630">
    <property type="entry name" value="Methyltransf_Zn-bd_dom_put"/>
</dbReference>
<protein>
    <submittedName>
        <fullName evidence="4">Methyltransferase</fullName>
    </submittedName>
</protein>
<dbReference type="InterPro" id="IPR038576">
    <property type="entry name" value="Methyltransf_Zn-bd_dom_put_sf"/>
</dbReference>
<feature type="domain" description="Methyltransferase putative zinc binding" evidence="2">
    <location>
        <begin position="3"/>
        <end position="63"/>
    </location>
</feature>
<dbReference type="Gene3D" id="6.20.50.110">
    <property type="entry name" value="Methyltransferase, zinc-binding domain"/>
    <property type="match status" value="1"/>
</dbReference>
<evidence type="ECO:0000259" key="2">
    <source>
        <dbReference type="Pfam" id="PF08421"/>
    </source>
</evidence>
<organism evidence="4 5">
    <name type="scientific">Candidatus Kaiserbacteria bacterium RIFCSPLOWO2_01_FULL_53_17</name>
    <dbReference type="NCBI Taxonomy" id="1798511"/>
    <lineage>
        <taxon>Bacteria</taxon>
        <taxon>Candidatus Kaiseribacteriota</taxon>
    </lineage>
</organism>
<dbReference type="Pfam" id="PF08484">
    <property type="entry name" value="Methyltransf_14"/>
    <property type="match status" value="1"/>
</dbReference>
<comment type="caution">
    <text evidence="4">The sequence shown here is derived from an EMBL/GenBank/DDBJ whole genome shotgun (WGS) entry which is preliminary data.</text>
</comment>
<dbReference type="Proteomes" id="UP000177306">
    <property type="component" value="Unassembled WGS sequence"/>
</dbReference>
<keyword evidence="4" id="KW-0489">Methyltransferase</keyword>
<keyword evidence="4" id="KW-0808">Transferase</keyword>
<dbReference type="Gene3D" id="3.40.50.720">
    <property type="entry name" value="NAD(P)-binding Rossmann-like Domain"/>
    <property type="match status" value="1"/>
</dbReference>
<reference evidence="4 5" key="1">
    <citation type="journal article" date="2016" name="Nat. Commun.">
        <title>Thousands of microbial genomes shed light on interconnected biogeochemical processes in an aquifer system.</title>
        <authorList>
            <person name="Anantharaman K."/>
            <person name="Brown C.T."/>
            <person name="Hug L.A."/>
            <person name="Sharon I."/>
            <person name="Castelle C.J."/>
            <person name="Probst A.J."/>
            <person name="Thomas B.C."/>
            <person name="Singh A."/>
            <person name="Wilkins M.J."/>
            <person name="Karaoz U."/>
            <person name="Brodie E.L."/>
            <person name="Williams K.H."/>
            <person name="Hubbard S.S."/>
            <person name="Banfield J.F."/>
        </authorList>
    </citation>
    <scope>NUCLEOTIDE SEQUENCE [LARGE SCALE GENOMIC DNA]</scope>
</reference>
<dbReference type="InterPro" id="IPR013691">
    <property type="entry name" value="MeTrfase_14"/>
</dbReference>
<feature type="domain" description="C-methyltransferase" evidence="3">
    <location>
        <begin position="237"/>
        <end position="378"/>
    </location>
</feature>
<dbReference type="CDD" id="cd02440">
    <property type="entry name" value="AdoMet_MTases"/>
    <property type="match status" value="1"/>
</dbReference>
<dbReference type="SUPFAM" id="SSF53335">
    <property type="entry name" value="S-adenosyl-L-methionine-dependent methyltransferases"/>
    <property type="match status" value="1"/>
</dbReference>